<keyword evidence="9" id="KW-1185">Reference proteome</keyword>
<comment type="similarity">
    <text evidence="2">Belongs to the chromate ion transporter (CHR) (TC 2.A.51) family.</text>
</comment>
<sequence>MEERSNLRKAAMIFLFFVRIGAFTFGGGWSILAQMQKEFVEKRQWLTNEELMDIASVGRSLPGIMITNISVIFGYRMGGAVCGTAAAIGVSLPSIFILSVVTLFYDKLRDTPYMARAFVGIRAAVVPIIGSAALALRKASLKDTAGWLIAGAAILLGLFTDISSIWVVVAGAAVGLAIRGGGENGAS</sequence>
<dbReference type="eggNOG" id="COG2059">
    <property type="taxonomic scope" value="Bacteria"/>
</dbReference>
<feature type="transmembrane region" description="Helical" evidence="7">
    <location>
        <begin position="80"/>
        <end position="105"/>
    </location>
</feature>
<accession>V7I3F6</accession>
<organism evidence="8 9">
    <name type="scientific">Youngiibacter fragilis 232.1</name>
    <dbReference type="NCBI Taxonomy" id="994573"/>
    <lineage>
        <taxon>Bacteria</taxon>
        <taxon>Bacillati</taxon>
        <taxon>Bacillota</taxon>
        <taxon>Clostridia</taxon>
        <taxon>Eubacteriales</taxon>
        <taxon>Clostridiaceae</taxon>
        <taxon>Youngiibacter</taxon>
    </lineage>
</organism>
<evidence type="ECO:0000256" key="4">
    <source>
        <dbReference type="ARBA" id="ARBA00022692"/>
    </source>
</evidence>
<keyword evidence="5 7" id="KW-1133">Transmembrane helix</keyword>
<dbReference type="EMBL" id="AXUN02000172">
    <property type="protein sequence ID" value="ETA80780.1"/>
    <property type="molecule type" value="Genomic_DNA"/>
</dbReference>
<dbReference type="PANTHER" id="PTHR43663:SF1">
    <property type="entry name" value="CHROMATE TRANSPORTER"/>
    <property type="match status" value="1"/>
</dbReference>
<feature type="transmembrane region" description="Helical" evidence="7">
    <location>
        <begin position="117"/>
        <end position="136"/>
    </location>
</feature>
<evidence type="ECO:0000313" key="8">
    <source>
        <dbReference type="EMBL" id="ETA80780.1"/>
    </source>
</evidence>
<dbReference type="Proteomes" id="UP000017747">
    <property type="component" value="Unassembled WGS sequence"/>
</dbReference>
<feature type="transmembrane region" description="Helical" evidence="7">
    <location>
        <begin position="12"/>
        <end position="32"/>
    </location>
</feature>
<dbReference type="InterPro" id="IPR003370">
    <property type="entry name" value="Chromate_transpt"/>
</dbReference>
<comment type="subcellular location">
    <subcellularLocation>
        <location evidence="1">Cell membrane</location>
        <topology evidence="1">Multi-pass membrane protein</topology>
    </subcellularLocation>
</comment>
<dbReference type="GO" id="GO:0005886">
    <property type="term" value="C:plasma membrane"/>
    <property type="evidence" value="ECO:0007669"/>
    <property type="project" value="UniProtKB-SubCell"/>
</dbReference>
<keyword evidence="3" id="KW-1003">Cell membrane</keyword>
<evidence type="ECO:0000256" key="7">
    <source>
        <dbReference type="SAM" id="Phobius"/>
    </source>
</evidence>
<comment type="caution">
    <text evidence="8">The sequence shown here is derived from an EMBL/GenBank/DDBJ whole genome shotgun (WGS) entry which is preliminary data.</text>
</comment>
<protein>
    <recommendedName>
        <fullName evidence="10">Chromate transporter</fullName>
    </recommendedName>
</protein>
<evidence type="ECO:0000256" key="6">
    <source>
        <dbReference type="ARBA" id="ARBA00023136"/>
    </source>
</evidence>
<feature type="transmembrane region" description="Helical" evidence="7">
    <location>
        <begin position="148"/>
        <end position="178"/>
    </location>
</feature>
<keyword evidence="6 7" id="KW-0472">Membrane</keyword>
<evidence type="ECO:0008006" key="10">
    <source>
        <dbReference type="Google" id="ProtNLM"/>
    </source>
</evidence>
<dbReference type="Pfam" id="PF02417">
    <property type="entry name" value="Chromate_transp"/>
    <property type="match status" value="1"/>
</dbReference>
<dbReference type="AlphaFoldDB" id="V7I3F6"/>
<gene>
    <name evidence="8" type="ORF">T472_0209395</name>
</gene>
<dbReference type="PANTHER" id="PTHR43663">
    <property type="entry name" value="CHROMATE TRANSPORT PROTEIN-RELATED"/>
    <property type="match status" value="1"/>
</dbReference>
<evidence type="ECO:0000256" key="5">
    <source>
        <dbReference type="ARBA" id="ARBA00022989"/>
    </source>
</evidence>
<dbReference type="RefSeq" id="WP_023385783.1">
    <property type="nucleotide sequence ID" value="NZ_AXUN02000172.1"/>
</dbReference>
<reference evidence="8 9" key="1">
    <citation type="journal article" date="2014" name="Genome Announc.">
        <title>Genome Sequence of Youngiibacter fragilis, the Type Strain of the Genus Youngiibacter.</title>
        <authorList>
            <person name="Wawrik C.B."/>
            <person name="Callaghan A.V."/>
            <person name="Stamps B.W."/>
            <person name="Wawrik B."/>
        </authorList>
    </citation>
    <scope>NUCLEOTIDE SEQUENCE [LARGE SCALE GENOMIC DNA]</scope>
    <source>
        <strain evidence="8 9">232.1</strain>
    </source>
</reference>
<name>V7I3F6_9CLOT</name>
<keyword evidence="4 7" id="KW-0812">Transmembrane</keyword>
<dbReference type="InterPro" id="IPR052518">
    <property type="entry name" value="CHR_Transporter"/>
</dbReference>
<evidence type="ECO:0000256" key="2">
    <source>
        <dbReference type="ARBA" id="ARBA00005262"/>
    </source>
</evidence>
<evidence type="ECO:0000256" key="1">
    <source>
        <dbReference type="ARBA" id="ARBA00004651"/>
    </source>
</evidence>
<dbReference type="GO" id="GO:0015109">
    <property type="term" value="F:chromate transmembrane transporter activity"/>
    <property type="evidence" value="ECO:0007669"/>
    <property type="project" value="InterPro"/>
</dbReference>
<evidence type="ECO:0000313" key="9">
    <source>
        <dbReference type="Proteomes" id="UP000017747"/>
    </source>
</evidence>
<evidence type="ECO:0000256" key="3">
    <source>
        <dbReference type="ARBA" id="ARBA00022475"/>
    </source>
</evidence>
<proteinExistence type="inferred from homology"/>
<dbReference type="STRING" id="994573.T472_0209395"/>